<evidence type="ECO:0000256" key="1">
    <source>
        <dbReference type="SAM" id="MobiDB-lite"/>
    </source>
</evidence>
<evidence type="ECO:0000313" key="5">
    <source>
        <dbReference type="Proteomes" id="UP001597041"/>
    </source>
</evidence>
<name>A0ABW3NCH8_9BACI</name>
<feature type="compositionally biased region" description="Basic and acidic residues" evidence="1">
    <location>
        <begin position="23"/>
        <end position="43"/>
    </location>
</feature>
<dbReference type="SUPFAM" id="SSF110997">
    <property type="entry name" value="Sporulation related repeat"/>
    <property type="match status" value="1"/>
</dbReference>
<keyword evidence="2" id="KW-0472">Membrane</keyword>
<feature type="region of interest" description="Disordered" evidence="1">
    <location>
        <begin position="1"/>
        <end position="45"/>
    </location>
</feature>
<dbReference type="Gene3D" id="3.30.70.1070">
    <property type="entry name" value="Sporulation related repeat"/>
    <property type="match status" value="1"/>
</dbReference>
<sequence length="288" mass="32081">MAKHKPKIIKDTKGNWTYKVHTSSKEDDAERESAAAEEREQTKADLQPLVPVERPVKGHRKRNSVWKTILISAGSAIFVGSIIGFFLIRMFGQVDTPSNAESPSQTTTAVTQAEQEEANLGTDTVTTSLDPLESYILQAGVFSEQENAEPLISSLTDLNIQPVFFERDGEFFLMAGITPSEDAAQSLAASLSDNQTDLYVKEWNTQPKEIEMTEAEREWITAFQTFFDEQLQQADVTQPIADETITALADKAPEEGATIDELVTSLTEMQGEPSFYQLLSWMKAYDEL</sequence>
<feature type="domain" description="SPOR" evidence="3">
    <location>
        <begin position="129"/>
        <end position="207"/>
    </location>
</feature>
<proteinExistence type="predicted"/>
<keyword evidence="2" id="KW-1133">Transmembrane helix</keyword>
<evidence type="ECO:0000313" key="4">
    <source>
        <dbReference type="EMBL" id="MFD1065392.1"/>
    </source>
</evidence>
<evidence type="ECO:0000259" key="3">
    <source>
        <dbReference type="PROSITE" id="PS51724"/>
    </source>
</evidence>
<dbReference type="InterPro" id="IPR007730">
    <property type="entry name" value="SPOR-like_dom"/>
</dbReference>
<gene>
    <name evidence="4" type="ORF">ACFQ19_05065</name>
</gene>
<accession>A0ABW3NCH8</accession>
<dbReference type="PROSITE" id="PS51724">
    <property type="entry name" value="SPOR"/>
    <property type="match status" value="1"/>
</dbReference>
<keyword evidence="2" id="KW-0812">Transmembrane</keyword>
<dbReference type="InterPro" id="IPR036680">
    <property type="entry name" value="SPOR-like_sf"/>
</dbReference>
<feature type="transmembrane region" description="Helical" evidence="2">
    <location>
        <begin position="69"/>
        <end position="92"/>
    </location>
</feature>
<protein>
    <submittedName>
        <fullName evidence="4">SPOR domain-containing protein</fullName>
    </submittedName>
</protein>
<reference evidence="5" key="1">
    <citation type="journal article" date="2019" name="Int. J. Syst. Evol. Microbiol.">
        <title>The Global Catalogue of Microorganisms (GCM) 10K type strain sequencing project: providing services to taxonomists for standard genome sequencing and annotation.</title>
        <authorList>
            <consortium name="The Broad Institute Genomics Platform"/>
            <consortium name="The Broad Institute Genome Sequencing Center for Infectious Disease"/>
            <person name="Wu L."/>
            <person name="Ma J."/>
        </authorList>
    </citation>
    <scope>NUCLEOTIDE SEQUENCE [LARGE SCALE GENOMIC DNA]</scope>
    <source>
        <strain evidence="5">CCUG 56608</strain>
    </source>
</reference>
<keyword evidence="5" id="KW-1185">Reference proteome</keyword>
<dbReference type="EMBL" id="JBHTKK010000003">
    <property type="protein sequence ID" value="MFD1065392.1"/>
    <property type="molecule type" value="Genomic_DNA"/>
</dbReference>
<organism evidence="4 5">
    <name type="scientific">Oceanobacillus locisalsi</name>
    <dbReference type="NCBI Taxonomy" id="546107"/>
    <lineage>
        <taxon>Bacteria</taxon>
        <taxon>Bacillati</taxon>
        <taxon>Bacillota</taxon>
        <taxon>Bacilli</taxon>
        <taxon>Bacillales</taxon>
        <taxon>Bacillaceae</taxon>
        <taxon>Oceanobacillus</taxon>
    </lineage>
</organism>
<dbReference type="Pfam" id="PF05036">
    <property type="entry name" value="SPOR"/>
    <property type="match status" value="1"/>
</dbReference>
<dbReference type="RefSeq" id="WP_379591026.1">
    <property type="nucleotide sequence ID" value="NZ_JBHTKK010000003.1"/>
</dbReference>
<evidence type="ECO:0000256" key="2">
    <source>
        <dbReference type="SAM" id="Phobius"/>
    </source>
</evidence>
<dbReference type="Proteomes" id="UP001597041">
    <property type="component" value="Unassembled WGS sequence"/>
</dbReference>
<comment type="caution">
    <text evidence="4">The sequence shown here is derived from an EMBL/GenBank/DDBJ whole genome shotgun (WGS) entry which is preliminary data.</text>
</comment>